<feature type="transmembrane region" description="Helical" evidence="2">
    <location>
        <begin position="47"/>
        <end position="76"/>
    </location>
</feature>
<feature type="region of interest" description="Disordered" evidence="1">
    <location>
        <begin position="13"/>
        <end position="32"/>
    </location>
</feature>
<dbReference type="AlphaFoldDB" id="A0A1H8VIL5"/>
<accession>A0A1H8VIL5</accession>
<sequence length="95" mass="10344">MLSSFERRMWDEIQQQHPAGAEDPAYTRPPPEERAVEQLPAVLVGGMWAAILLVLFGAVVAGLAVATATAAGLVLWRARSRRRRAAPRDDRLPGG</sequence>
<organism evidence="3 4">
    <name type="scientific">Trujillonella endophytica</name>
    <dbReference type="NCBI Taxonomy" id="673521"/>
    <lineage>
        <taxon>Bacteria</taxon>
        <taxon>Bacillati</taxon>
        <taxon>Actinomycetota</taxon>
        <taxon>Actinomycetes</taxon>
        <taxon>Geodermatophilales</taxon>
        <taxon>Geodermatophilaceae</taxon>
        <taxon>Trujillonella</taxon>
    </lineage>
</organism>
<reference evidence="4" key="1">
    <citation type="submission" date="2016-10" db="EMBL/GenBank/DDBJ databases">
        <authorList>
            <person name="Varghese N."/>
            <person name="Submissions S."/>
        </authorList>
    </citation>
    <scope>NUCLEOTIDE SEQUENCE [LARGE SCALE GENOMIC DNA]</scope>
    <source>
        <strain evidence="4">DSM 45413</strain>
    </source>
</reference>
<evidence type="ECO:0000313" key="4">
    <source>
        <dbReference type="Proteomes" id="UP000198960"/>
    </source>
</evidence>
<protein>
    <recommendedName>
        <fullName evidence="5">DUF3040 domain-containing protein</fullName>
    </recommendedName>
</protein>
<keyword evidence="2" id="KW-0472">Membrane</keyword>
<name>A0A1H8VIL5_9ACTN</name>
<proteinExistence type="predicted"/>
<evidence type="ECO:0000256" key="1">
    <source>
        <dbReference type="SAM" id="MobiDB-lite"/>
    </source>
</evidence>
<dbReference type="OrthoDB" id="5197920at2"/>
<dbReference type="STRING" id="673521.SAMN05660991_03572"/>
<keyword evidence="2" id="KW-1133">Transmembrane helix</keyword>
<dbReference type="EMBL" id="FOEE01000012">
    <property type="protein sequence ID" value="SEP15153.1"/>
    <property type="molecule type" value="Genomic_DNA"/>
</dbReference>
<gene>
    <name evidence="3" type="ORF">SAMN05660991_03572</name>
</gene>
<dbReference type="RefSeq" id="WP_139220509.1">
    <property type="nucleotide sequence ID" value="NZ_FOEE01000012.1"/>
</dbReference>
<keyword evidence="4" id="KW-1185">Reference proteome</keyword>
<evidence type="ECO:0000256" key="2">
    <source>
        <dbReference type="SAM" id="Phobius"/>
    </source>
</evidence>
<evidence type="ECO:0000313" key="3">
    <source>
        <dbReference type="EMBL" id="SEP15153.1"/>
    </source>
</evidence>
<dbReference type="Proteomes" id="UP000198960">
    <property type="component" value="Unassembled WGS sequence"/>
</dbReference>
<keyword evidence="2" id="KW-0812">Transmembrane</keyword>
<evidence type="ECO:0008006" key="5">
    <source>
        <dbReference type="Google" id="ProtNLM"/>
    </source>
</evidence>